<evidence type="ECO:0000313" key="3">
    <source>
        <dbReference type="Proteomes" id="UP000232722"/>
    </source>
</evidence>
<proteinExistence type="predicted"/>
<feature type="coiled-coil region" evidence="1">
    <location>
        <begin position="116"/>
        <end position="143"/>
    </location>
</feature>
<reference evidence="2 3" key="1">
    <citation type="submission" date="2016-04" db="EMBL/GenBank/DDBJ databases">
        <title>Genome analyses suggest a sexual origin of heterokaryosis in a supposedly ancient asexual fungus.</title>
        <authorList>
            <person name="Ropars J."/>
            <person name="Sedzielewska K."/>
            <person name="Noel J."/>
            <person name="Charron P."/>
            <person name="Farinelli L."/>
            <person name="Marton T."/>
            <person name="Kruger M."/>
            <person name="Pelin A."/>
            <person name="Brachmann A."/>
            <person name="Corradi N."/>
        </authorList>
    </citation>
    <scope>NUCLEOTIDE SEQUENCE [LARGE SCALE GENOMIC DNA]</scope>
    <source>
        <strain evidence="2 3">A5</strain>
    </source>
</reference>
<dbReference type="EMBL" id="LLXJ01006609">
    <property type="protein sequence ID" value="PKB94121.1"/>
    <property type="molecule type" value="Genomic_DNA"/>
</dbReference>
<reference evidence="2 3" key="2">
    <citation type="submission" date="2017-09" db="EMBL/GenBank/DDBJ databases">
        <title>Extensive intraspecific genome diversity in a model arbuscular mycorrhizal fungus.</title>
        <authorList>
            <person name="Chen E.C."/>
            <person name="Morin E."/>
            <person name="Beaudet D."/>
            <person name="Noel J."/>
            <person name="Ndikumana S."/>
            <person name="Charron P."/>
            <person name="St-Onge C."/>
            <person name="Giorgi J."/>
            <person name="Grigoriev I.V."/>
            <person name="Roux C."/>
            <person name="Martin F.M."/>
            <person name="Corradi N."/>
        </authorList>
    </citation>
    <scope>NUCLEOTIDE SEQUENCE [LARGE SCALE GENOMIC DNA]</scope>
    <source>
        <strain evidence="2 3">A5</strain>
    </source>
</reference>
<evidence type="ECO:0000256" key="1">
    <source>
        <dbReference type="SAM" id="Coils"/>
    </source>
</evidence>
<accession>A0A2N0NHS0</accession>
<evidence type="ECO:0000313" key="2">
    <source>
        <dbReference type="EMBL" id="PKB94121.1"/>
    </source>
</evidence>
<comment type="caution">
    <text evidence="2">The sequence shown here is derived from an EMBL/GenBank/DDBJ whole genome shotgun (WGS) entry which is preliminary data.</text>
</comment>
<name>A0A2N0NHS0_9GLOM</name>
<dbReference type="Proteomes" id="UP000232722">
    <property type="component" value="Unassembled WGS sequence"/>
</dbReference>
<dbReference type="AlphaFoldDB" id="A0A2N0NHS0"/>
<organism evidence="2 3">
    <name type="scientific">Rhizophagus irregularis</name>
    <dbReference type="NCBI Taxonomy" id="588596"/>
    <lineage>
        <taxon>Eukaryota</taxon>
        <taxon>Fungi</taxon>
        <taxon>Fungi incertae sedis</taxon>
        <taxon>Mucoromycota</taxon>
        <taxon>Glomeromycotina</taxon>
        <taxon>Glomeromycetes</taxon>
        <taxon>Glomerales</taxon>
        <taxon>Glomeraceae</taxon>
        <taxon>Rhizophagus</taxon>
    </lineage>
</organism>
<gene>
    <name evidence="2" type="ORF">RhiirA5_439506</name>
</gene>
<feature type="coiled-coil region" evidence="1">
    <location>
        <begin position="32"/>
        <end position="73"/>
    </location>
</feature>
<dbReference type="VEuPathDB" id="FungiDB:RhiirA1_474235"/>
<protein>
    <submittedName>
        <fullName evidence="2">Uncharacterized protein</fullName>
    </submittedName>
</protein>
<keyword evidence="1" id="KW-0175">Coiled coil</keyword>
<sequence>MAFRRSHPRKRRICKEYKAELEEENLPSQRLENASKEEIAELKSEISSLKKQLYQAKENIRNNEKHISNIERNSPDLYNSDDNMATIAELVDAIDGFMDNRATVRDILIGQIKGTTRQIRIKNNNLQRDLREVRRARIQLQTDLGREQRRRYDAEAERDNEIIRRQNAEGAMGNVIGDLHLLQTNGQNQVNRMLDRIARKQTRIGVLIQEKFALQLLNGWIRTPIFYGYPGEDPEDWLRDMQRYIIASRINVAPGAGQAPEEKRHLD</sequence>